<evidence type="ECO:0000313" key="3">
    <source>
        <dbReference type="Proteomes" id="UP000231358"/>
    </source>
</evidence>
<gene>
    <name evidence="2" type="ORF">AARAC_010654</name>
</gene>
<sequence>MTEVQLKGLEALANQFVRVPVRYDCFFVTAAYLLRTSVQEIANRIHMPVPPLDSGGLSASDVIQALTRLGLAFNVWTYNEISGGPITGSTRGVVESQAGRAVGMPRVVGAAYRRPNGEGHVVICRNPGTPYRRYQDYQASRNGSDITSEVRNSRIFAYFAVDTNASRGEFFQKHRQEIEQMEVDQESGERDEPMDYEVVVSGNAPDRRGNHSRHDEL</sequence>
<feature type="compositionally biased region" description="Basic and acidic residues" evidence="1">
    <location>
        <begin position="205"/>
        <end position="217"/>
    </location>
</feature>
<dbReference type="EMBL" id="NEXV01000596">
    <property type="protein sequence ID" value="PIG80771.1"/>
    <property type="molecule type" value="Genomic_DNA"/>
</dbReference>
<evidence type="ECO:0000256" key="1">
    <source>
        <dbReference type="SAM" id="MobiDB-lite"/>
    </source>
</evidence>
<dbReference type="STRING" id="656916.A0A2G7FLW9"/>
<accession>A0A2G7FLW9</accession>
<protein>
    <submittedName>
        <fullName evidence="2">Uncharacterized protein</fullName>
    </submittedName>
</protein>
<dbReference type="Proteomes" id="UP000231358">
    <property type="component" value="Unassembled WGS sequence"/>
</dbReference>
<proteinExistence type="predicted"/>
<organism evidence="2 3">
    <name type="scientific">Aspergillus arachidicola</name>
    <dbReference type="NCBI Taxonomy" id="656916"/>
    <lineage>
        <taxon>Eukaryota</taxon>
        <taxon>Fungi</taxon>
        <taxon>Dikarya</taxon>
        <taxon>Ascomycota</taxon>
        <taxon>Pezizomycotina</taxon>
        <taxon>Eurotiomycetes</taxon>
        <taxon>Eurotiomycetidae</taxon>
        <taxon>Eurotiales</taxon>
        <taxon>Aspergillaceae</taxon>
        <taxon>Aspergillus</taxon>
        <taxon>Aspergillus subgen. Circumdati</taxon>
    </lineage>
</organism>
<feature type="region of interest" description="Disordered" evidence="1">
    <location>
        <begin position="179"/>
        <end position="217"/>
    </location>
</feature>
<comment type="caution">
    <text evidence="2">The sequence shown here is derived from an EMBL/GenBank/DDBJ whole genome shotgun (WGS) entry which is preliminary data.</text>
</comment>
<name>A0A2G7FLW9_9EURO</name>
<keyword evidence="3" id="KW-1185">Reference proteome</keyword>
<evidence type="ECO:0000313" key="2">
    <source>
        <dbReference type="EMBL" id="PIG80771.1"/>
    </source>
</evidence>
<reference evidence="2 3" key="1">
    <citation type="submission" date="2017-05" db="EMBL/GenBank/DDBJ databases">
        <title>Genome sequence for an aflatoxigenic pathogen of Argentinian peanut, Aspergillus arachidicola.</title>
        <authorList>
            <person name="Moore G."/>
            <person name="Beltz S.B."/>
            <person name="Mack B.M."/>
        </authorList>
    </citation>
    <scope>NUCLEOTIDE SEQUENCE [LARGE SCALE GENOMIC DNA]</scope>
    <source>
        <strain evidence="2 3">CBS 117610</strain>
    </source>
</reference>
<dbReference type="AlphaFoldDB" id="A0A2G7FLW9"/>